<keyword evidence="1" id="KW-0732">Signal</keyword>
<organism evidence="2 3">
    <name type="scientific">Aurantimonas endophytica</name>
    <dbReference type="NCBI Taxonomy" id="1522175"/>
    <lineage>
        <taxon>Bacteria</taxon>
        <taxon>Pseudomonadati</taxon>
        <taxon>Pseudomonadota</taxon>
        <taxon>Alphaproteobacteria</taxon>
        <taxon>Hyphomicrobiales</taxon>
        <taxon>Aurantimonadaceae</taxon>
        <taxon>Aurantimonas</taxon>
    </lineage>
</organism>
<dbReference type="AlphaFoldDB" id="A0A7W6HI23"/>
<comment type="caution">
    <text evidence="2">The sequence shown here is derived from an EMBL/GenBank/DDBJ whole genome shotgun (WGS) entry which is preliminary data.</text>
</comment>
<evidence type="ECO:0000313" key="3">
    <source>
        <dbReference type="Proteomes" id="UP000588647"/>
    </source>
</evidence>
<evidence type="ECO:0000256" key="1">
    <source>
        <dbReference type="SAM" id="SignalP"/>
    </source>
</evidence>
<evidence type="ECO:0000313" key="2">
    <source>
        <dbReference type="EMBL" id="MBB4005572.1"/>
    </source>
</evidence>
<keyword evidence="3" id="KW-1185">Reference proteome</keyword>
<accession>A0A7W6HI23</accession>
<dbReference type="Proteomes" id="UP000588647">
    <property type="component" value="Unassembled WGS sequence"/>
</dbReference>
<sequence length="45" mass="4753">MCLTRILASIALGGLLLTQAACHTTRLGQTVDFPSPQERARGNGL</sequence>
<proteinExistence type="predicted"/>
<gene>
    <name evidence="2" type="ORF">GGR03_004674</name>
</gene>
<reference evidence="2 3" key="1">
    <citation type="submission" date="2020-08" db="EMBL/GenBank/DDBJ databases">
        <title>Genomic Encyclopedia of Type Strains, Phase IV (KMG-IV): sequencing the most valuable type-strain genomes for metagenomic binning, comparative biology and taxonomic classification.</title>
        <authorList>
            <person name="Goeker M."/>
        </authorList>
    </citation>
    <scope>NUCLEOTIDE SEQUENCE [LARGE SCALE GENOMIC DNA]</scope>
    <source>
        <strain evidence="2 3">DSM 103570</strain>
    </source>
</reference>
<protein>
    <submittedName>
        <fullName evidence="2">Uncharacterized protein</fullName>
    </submittedName>
</protein>
<dbReference type="EMBL" id="JACIEM010000007">
    <property type="protein sequence ID" value="MBB4005572.1"/>
    <property type="molecule type" value="Genomic_DNA"/>
</dbReference>
<feature type="signal peptide" evidence="1">
    <location>
        <begin position="1"/>
        <end position="20"/>
    </location>
</feature>
<feature type="chain" id="PRO_5031305933" evidence="1">
    <location>
        <begin position="21"/>
        <end position="45"/>
    </location>
</feature>
<name>A0A7W6HI23_9HYPH</name>